<dbReference type="PANTHER" id="PTHR43350:SF21">
    <property type="entry name" value="S-NITROSOMYCOTHIOL REDUCTASE MSCR"/>
    <property type="match status" value="1"/>
</dbReference>
<dbReference type="InterPro" id="IPR020843">
    <property type="entry name" value="ER"/>
</dbReference>
<evidence type="ECO:0000256" key="6">
    <source>
        <dbReference type="RuleBase" id="RU361277"/>
    </source>
</evidence>
<dbReference type="CDD" id="cd08278">
    <property type="entry name" value="benzyl_alcohol_DH"/>
    <property type="match status" value="1"/>
</dbReference>
<comment type="cofactor">
    <cofactor evidence="1 6">
        <name>Zn(2+)</name>
        <dbReference type="ChEBI" id="CHEBI:29105"/>
    </cofactor>
</comment>
<feature type="domain" description="Enoyl reductase (ER)" evidence="8">
    <location>
        <begin position="180"/>
        <end position="539"/>
    </location>
</feature>
<name>A0A5R9FF28_9ACTN</name>
<dbReference type="EMBL" id="VBZC01000042">
    <property type="protein sequence ID" value="TLS42377.1"/>
    <property type="molecule type" value="Genomic_DNA"/>
</dbReference>
<dbReference type="Proteomes" id="UP000305906">
    <property type="component" value="Unassembled WGS sequence"/>
</dbReference>
<feature type="region of interest" description="Disordered" evidence="7">
    <location>
        <begin position="93"/>
        <end position="131"/>
    </location>
</feature>
<dbReference type="Gene3D" id="3.90.180.10">
    <property type="entry name" value="Medium-chain alcohol dehydrogenases, catalytic domain"/>
    <property type="match status" value="1"/>
</dbReference>
<dbReference type="InterPro" id="IPR002328">
    <property type="entry name" value="ADH_Zn_CS"/>
</dbReference>
<evidence type="ECO:0000256" key="3">
    <source>
        <dbReference type="ARBA" id="ARBA00022723"/>
    </source>
</evidence>
<dbReference type="AlphaFoldDB" id="A0A5R9FF28"/>
<proteinExistence type="inferred from homology"/>
<dbReference type="InterPro" id="IPR027417">
    <property type="entry name" value="P-loop_NTPase"/>
</dbReference>
<keyword evidence="4 6" id="KW-0862">Zinc</keyword>
<comment type="similarity">
    <text evidence="2 6">Belongs to the zinc-containing alcohol dehydrogenase family.</text>
</comment>
<dbReference type="PANTHER" id="PTHR43350">
    <property type="entry name" value="NAD-DEPENDENT ALCOHOL DEHYDROGENASE"/>
    <property type="match status" value="1"/>
</dbReference>
<comment type="caution">
    <text evidence="9">The sequence shown here is derived from an EMBL/GenBank/DDBJ whole genome shotgun (WGS) entry which is preliminary data.</text>
</comment>
<sequence>MLAAFQVAAAGRNRPVLVLGEGVVLANPAAVELLDPVDHIRLRELADGVGRRGTGASPQSPPVRSVRLTSGRDVSVRFQAVAPGADGVLFEFTDPGEVRPTAPRRGPARRAPAPTADCLPGTPVYIGGAPGTGRTTTARSLTGADRILVGAFDASEAAVRGEAAWLVDLDAAADGAPGLLLVEDIHLLPESCAVRLRRLDPRPGEVVVRMVGSGVCHTDLIVRDQWYPVPLPAVLGHEGSGVVEAVGDGVTYVAPGDPVVLTFNSCGDCRMCVQGRPAYCDQFFAYNFAGARPDASTPLHRESGDVHGVFFGQSAFATHALATERNVVKVDPGVPLELLGPLGCGIQTGAGGVLNSLKPPAGSTIAVFGAGSVGLSAVMAAVVAGCTTIVAVDLNEQRLELAKEVGATHVVNGAAGDTVAALRDLTGGLGVDYTVETTAVPAVLRQAVDALNQGGTCGLIGAAALGTEASLDMSSLLFGRSVRGIVEGDSVPRLFIPKLVDLFRQGRFPFDKLVKSYAFEDINQAAEDSEKGTTLKPVLTFA</sequence>
<evidence type="ECO:0000313" key="10">
    <source>
        <dbReference type="Proteomes" id="UP000305906"/>
    </source>
</evidence>
<dbReference type="FunFam" id="3.40.50.720:FF:000003">
    <property type="entry name" value="S-(hydroxymethyl)glutathione dehydrogenase"/>
    <property type="match status" value="1"/>
</dbReference>
<keyword evidence="3 6" id="KW-0479">Metal-binding</keyword>
<protein>
    <submittedName>
        <fullName evidence="9">Zinc-binding dehydrogenase</fullName>
    </submittedName>
</protein>
<dbReference type="SMART" id="SM00829">
    <property type="entry name" value="PKS_ER"/>
    <property type="match status" value="1"/>
</dbReference>
<dbReference type="InterPro" id="IPR013149">
    <property type="entry name" value="ADH-like_C"/>
</dbReference>
<accession>A0A5R9FF28</accession>
<organism evidence="9 10">
    <name type="scientific">Streptomyces montanus</name>
    <dbReference type="NCBI Taxonomy" id="2580423"/>
    <lineage>
        <taxon>Bacteria</taxon>
        <taxon>Bacillati</taxon>
        <taxon>Actinomycetota</taxon>
        <taxon>Actinomycetes</taxon>
        <taxon>Kitasatosporales</taxon>
        <taxon>Streptomycetaceae</taxon>
        <taxon>Streptomyces</taxon>
    </lineage>
</organism>
<evidence type="ECO:0000256" key="1">
    <source>
        <dbReference type="ARBA" id="ARBA00001947"/>
    </source>
</evidence>
<keyword evidence="10" id="KW-1185">Reference proteome</keyword>
<gene>
    <name evidence="9" type="ORF">FE633_31400</name>
</gene>
<dbReference type="SUPFAM" id="SSF52540">
    <property type="entry name" value="P-loop containing nucleoside triphosphate hydrolases"/>
    <property type="match status" value="1"/>
</dbReference>
<evidence type="ECO:0000256" key="5">
    <source>
        <dbReference type="ARBA" id="ARBA00023002"/>
    </source>
</evidence>
<evidence type="ECO:0000256" key="4">
    <source>
        <dbReference type="ARBA" id="ARBA00022833"/>
    </source>
</evidence>
<feature type="compositionally biased region" description="Low complexity" evidence="7">
    <location>
        <begin position="99"/>
        <end position="116"/>
    </location>
</feature>
<dbReference type="InterPro" id="IPR036291">
    <property type="entry name" value="NAD(P)-bd_dom_sf"/>
</dbReference>
<reference evidence="9 10" key="1">
    <citation type="submission" date="2019-05" db="EMBL/GenBank/DDBJ databases">
        <title>Streptomyces sp. NEAU-C151, a novel actinomycete isolated from soil.</title>
        <authorList>
            <person name="Han L."/>
            <person name="Jiang H."/>
        </authorList>
    </citation>
    <scope>NUCLEOTIDE SEQUENCE [LARGE SCALE GENOMIC DNA]</scope>
    <source>
        <strain evidence="9 10">NEAU-C151</strain>
    </source>
</reference>
<dbReference type="GO" id="GO:0008270">
    <property type="term" value="F:zinc ion binding"/>
    <property type="evidence" value="ECO:0007669"/>
    <property type="project" value="InterPro"/>
</dbReference>
<evidence type="ECO:0000259" key="8">
    <source>
        <dbReference type="SMART" id="SM00829"/>
    </source>
</evidence>
<dbReference type="Gene3D" id="3.40.50.720">
    <property type="entry name" value="NAD(P)-binding Rossmann-like Domain"/>
    <property type="match status" value="1"/>
</dbReference>
<dbReference type="SUPFAM" id="SSF51735">
    <property type="entry name" value="NAD(P)-binding Rossmann-fold domains"/>
    <property type="match status" value="1"/>
</dbReference>
<dbReference type="InterPro" id="IPR011032">
    <property type="entry name" value="GroES-like_sf"/>
</dbReference>
<dbReference type="Pfam" id="PF08240">
    <property type="entry name" value="ADH_N"/>
    <property type="match status" value="1"/>
</dbReference>
<evidence type="ECO:0000256" key="7">
    <source>
        <dbReference type="SAM" id="MobiDB-lite"/>
    </source>
</evidence>
<evidence type="ECO:0000256" key="2">
    <source>
        <dbReference type="ARBA" id="ARBA00008072"/>
    </source>
</evidence>
<dbReference type="SUPFAM" id="SSF50129">
    <property type="entry name" value="GroES-like"/>
    <property type="match status" value="1"/>
</dbReference>
<dbReference type="PROSITE" id="PS00059">
    <property type="entry name" value="ADH_ZINC"/>
    <property type="match status" value="1"/>
</dbReference>
<keyword evidence="5" id="KW-0560">Oxidoreductase</keyword>
<dbReference type="Pfam" id="PF00107">
    <property type="entry name" value="ADH_zinc_N"/>
    <property type="match status" value="1"/>
</dbReference>
<dbReference type="InterPro" id="IPR013154">
    <property type="entry name" value="ADH-like_N"/>
</dbReference>
<dbReference type="GO" id="GO:0016491">
    <property type="term" value="F:oxidoreductase activity"/>
    <property type="evidence" value="ECO:0007669"/>
    <property type="project" value="UniProtKB-KW"/>
</dbReference>
<evidence type="ECO:0000313" key="9">
    <source>
        <dbReference type="EMBL" id="TLS42377.1"/>
    </source>
</evidence>